<proteinExistence type="predicted"/>
<evidence type="ECO:0000313" key="2">
    <source>
        <dbReference type="EMBL" id="MCP2728045.1"/>
    </source>
</evidence>
<reference evidence="2" key="1">
    <citation type="submission" date="2022-06" db="EMBL/GenBank/DDBJ databases">
        <title>New cyanobacteria of genus Symplocastrum in benthos of Lake Baikal.</title>
        <authorList>
            <person name="Sorokovikova E."/>
            <person name="Tikhonova I."/>
            <person name="Krasnopeev A."/>
            <person name="Evseev P."/>
            <person name="Gladkikh A."/>
            <person name="Belykh O."/>
        </authorList>
    </citation>
    <scope>NUCLEOTIDE SEQUENCE</scope>
    <source>
        <strain evidence="2">BBK-W-15</strain>
    </source>
</reference>
<gene>
    <name evidence="2" type="ORF">NJ959_06075</name>
</gene>
<feature type="transmembrane region" description="Helical" evidence="1">
    <location>
        <begin position="48"/>
        <end position="68"/>
    </location>
</feature>
<dbReference type="RefSeq" id="WP_254010848.1">
    <property type="nucleotide sequence ID" value="NZ_JAMZMM010000037.1"/>
</dbReference>
<feature type="transmembrane region" description="Helical" evidence="1">
    <location>
        <begin position="114"/>
        <end position="132"/>
    </location>
</feature>
<keyword evidence="3" id="KW-1185">Reference proteome</keyword>
<organism evidence="2 3">
    <name type="scientific">Limnofasciculus baicalensis BBK-W-15</name>
    <dbReference type="NCBI Taxonomy" id="2699891"/>
    <lineage>
        <taxon>Bacteria</taxon>
        <taxon>Bacillati</taxon>
        <taxon>Cyanobacteriota</taxon>
        <taxon>Cyanophyceae</taxon>
        <taxon>Coleofasciculales</taxon>
        <taxon>Coleofasciculaceae</taxon>
        <taxon>Limnofasciculus</taxon>
        <taxon>Limnofasciculus baicalensis</taxon>
    </lineage>
</organism>
<protein>
    <submittedName>
        <fullName evidence="2">Uncharacterized protein</fullName>
    </submittedName>
</protein>
<keyword evidence="1" id="KW-0472">Membrane</keyword>
<feature type="transmembrane region" description="Helical" evidence="1">
    <location>
        <begin position="6"/>
        <end position="27"/>
    </location>
</feature>
<keyword evidence="1" id="KW-1133">Transmembrane helix</keyword>
<evidence type="ECO:0000256" key="1">
    <source>
        <dbReference type="SAM" id="Phobius"/>
    </source>
</evidence>
<accession>A0AAE3GP31</accession>
<name>A0AAE3GP31_9CYAN</name>
<dbReference type="AlphaFoldDB" id="A0AAE3GP31"/>
<feature type="transmembrane region" description="Helical" evidence="1">
    <location>
        <begin position="88"/>
        <end position="107"/>
    </location>
</feature>
<evidence type="ECO:0000313" key="3">
    <source>
        <dbReference type="Proteomes" id="UP001204953"/>
    </source>
</evidence>
<dbReference type="EMBL" id="JAMZMM010000037">
    <property type="protein sequence ID" value="MCP2728045.1"/>
    <property type="molecule type" value="Genomic_DNA"/>
</dbReference>
<dbReference type="Proteomes" id="UP001204953">
    <property type="component" value="Unassembled WGS sequence"/>
</dbReference>
<keyword evidence="1" id="KW-0812">Transmembrane</keyword>
<comment type="caution">
    <text evidence="2">The sequence shown here is derived from an EMBL/GenBank/DDBJ whole genome shotgun (WGS) entry which is preliminary data.</text>
</comment>
<sequence length="158" mass="17770">MKAGEIIRIIVLSIIGAVLMFLVQPWVYQNRLIRITDVPRIEAWVSNYYIPGATVVFVVSVVATLLWYVMAAQAKVNTAGDTFRWQVIWWLFLLFPILSICVAIGFFGGSQDALLSLTGFLVFDGIFWLFWLPTATSSPASLMYIPPGSFTIRRVIGF</sequence>